<feature type="domain" description="CCHC-type" evidence="5">
    <location>
        <begin position="675"/>
        <end position="692"/>
    </location>
</feature>
<evidence type="ECO:0000313" key="7">
    <source>
        <dbReference type="Proteomes" id="UP000694864"/>
    </source>
</evidence>
<evidence type="ECO:0000313" key="8">
    <source>
        <dbReference type="RefSeq" id="XP_010424726.1"/>
    </source>
</evidence>
<dbReference type="PANTHER" id="PTHR31973">
    <property type="entry name" value="POLYPROTEIN, PUTATIVE-RELATED"/>
    <property type="match status" value="1"/>
</dbReference>
<dbReference type="InterPro" id="IPR006564">
    <property type="entry name" value="Znf_PMZ"/>
</dbReference>
<dbReference type="Proteomes" id="UP000694864">
    <property type="component" value="Chromosome 1"/>
</dbReference>
<dbReference type="Pfam" id="PF10551">
    <property type="entry name" value="MULE"/>
    <property type="match status" value="1"/>
</dbReference>
<protein>
    <submittedName>
        <fullName evidence="8">Uncharacterized protein LOC104709876</fullName>
    </submittedName>
</protein>
<dbReference type="GeneID" id="104709876"/>
<organism evidence="7 8">
    <name type="scientific">Camelina sativa</name>
    <name type="common">False flax</name>
    <name type="synonym">Myagrum sativum</name>
    <dbReference type="NCBI Taxonomy" id="90675"/>
    <lineage>
        <taxon>Eukaryota</taxon>
        <taxon>Viridiplantae</taxon>
        <taxon>Streptophyta</taxon>
        <taxon>Embryophyta</taxon>
        <taxon>Tracheophyta</taxon>
        <taxon>Spermatophyta</taxon>
        <taxon>Magnoliopsida</taxon>
        <taxon>eudicotyledons</taxon>
        <taxon>Gunneridae</taxon>
        <taxon>Pentapetalae</taxon>
        <taxon>rosids</taxon>
        <taxon>malvids</taxon>
        <taxon>Brassicales</taxon>
        <taxon>Brassicaceae</taxon>
        <taxon>Camelineae</taxon>
        <taxon>Camelina</taxon>
    </lineage>
</organism>
<dbReference type="PANTHER" id="PTHR31973:SF195">
    <property type="entry name" value="MUDR FAMILY TRANSPOSASE"/>
    <property type="match status" value="1"/>
</dbReference>
<name>A0ABM0TDG6_CAMSA</name>
<keyword evidence="2 4" id="KW-0863">Zinc-finger</keyword>
<evidence type="ECO:0000256" key="2">
    <source>
        <dbReference type="ARBA" id="ARBA00022771"/>
    </source>
</evidence>
<dbReference type="InterPro" id="IPR007527">
    <property type="entry name" value="Znf_SWIM"/>
</dbReference>
<feature type="domain" description="SWIM-type" evidence="6">
    <location>
        <begin position="565"/>
        <end position="597"/>
    </location>
</feature>
<sequence length="694" mass="79221">MMVLEDYEIQSLNMVDVEFSYLPFDLSVDSPPVVMMNDRQVKNFVAYWRMKNNIRLCVTFKTTVNDRSNIDLNKEPSDSSEGGVDSLHREKQQKIVSKAKPNDCNFITSKDAEVGARSMMVDSMVKKGQYFKSKEALQASLEIFAMKYNFDYRVTKSGTRLWCIRCIDNVCKWCVRAECLEGSTCWKINKYVGSHTCAPSRKTKFGRTPSARTIGNLIKHNYEGVKEGPKPNDIINIMRTENGCELTYSQAWESREYAVNEVRGIPEKSFAKIPNYLHMLKEANPGTHTNYDIDCDGRFKYLFISFGQSIRGFYKKIRKVIVVDGTFLKNKYKGVLLVATAVDGNSNLYPIAFGIADSENDASWEWFLMQLKVVIADDKDLAFVSDRHISIGKMIGKIYPLAKHGICIHHLIGNVVTNYKGRGVAGRLAKASKAYRVAEFDKHFAEICNISPAIGGYLQEADVKKWARCHFLGYRYDINTNNPAESINSALRSPREYPIIPLLDSIREMLTRWFYERRAQSEQQNDPLTIDVEQKISRRIEKGEKFKAYPISQFILQIKGKGVDFIVDLEKRTCSCGKFDTGKLPCRHAIKACFSIGKSLYPYADDVFTTAAWRSLYEETINPIGVPEDEWCVPETVGDVKIVPPETRRGAGRRRKRRYESVEDKIRLSQGAKRRKCGRCGKEGHNRSTCENTI</sequence>
<dbReference type="PROSITE" id="PS50158">
    <property type="entry name" value="ZF_CCHC"/>
    <property type="match status" value="1"/>
</dbReference>
<dbReference type="SMART" id="SM00575">
    <property type="entry name" value="ZnF_PMZ"/>
    <property type="match status" value="1"/>
</dbReference>
<dbReference type="InterPro" id="IPR004332">
    <property type="entry name" value="Transposase_MuDR"/>
</dbReference>
<gene>
    <name evidence="8" type="primary">LOC104709876</name>
</gene>
<keyword evidence="1" id="KW-0479">Metal-binding</keyword>
<evidence type="ECO:0000259" key="6">
    <source>
        <dbReference type="PROSITE" id="PS50966"/>
    </source>
</evidence>
<dbReference type="PROSITE" id="PS50966">
    <property type="entry name" value="ZF_SWIM"/>
    <property type="match status" value="1"/>
</dbReference>
<keyword evidence="7" id="KW-1185">Reference proteome</keyword>
<evidence type="ECO:0000256" key="4">
    <source>
        <dbReference type="PROSITE-ProRule" id="PRU00047"/>
    </source>
</evidence>
<keyword evidence="3" id="KW-0862">Zinc</keyword>
<evidence type="ECO:0000256" key="3">
    <source>
        <dbReference type="ARBA" id="ARBA00022833"/>
    </source>
</evidence>
<reference evidence="7" key="1">
    <citation type="journal article" date="2014" name="Nat. Commun.">
        <title>The emerging biofuel crop Camelina sativa retains a highly undifferentiated hexaploid genome structure.</title>
        <authorList>
            <person name="Kagale S."/>
            <person name="Koh C."/>
            <person name="Nixon J."/>
            <person name="Bollina V."/>
            <person name="Clarke W.E."/>
            <person name="Tuteja R."/>
            <person name="Spillane C."/>
            <person name="Robinson S.J."/>
            <person name="Links M.G."/>
            <person name="Clarke C."/>
            <person name="Higgins E.E."/>
            <person name="Huebert T."/>
            <person name="Sharpe A.G."/>
            <person name="Parkin I.A."/>
        </authorList>
    </citation>
    <scope>NUCLEOTIDE SEQUENCE [LARGE SCALE GENOMIC DNA]</scope>
    <source>
        <strain evidence="7">cv. DH55</strain>
    </source>
</reference>
<dbReference type="Pfam" id="PF04434">
    <property type="entry name" value="SWIM"/>
    <property type="match status" value="1"/>
</dbReference>
<dbReference type="InterPro" id="IPR001878">
    <property type="entry name" value="Znf_CCHC"/>
</dbReference>
<proteinExistence type="predicted"/>
<accession>A0ABM0TDG6</accession>
<evidence type="ECO:0000256" key="1">
    <source>
        <dbReference type="ARBA" id="ARBA00022723"/>
    </source>
</evidence>
<reference evidence="8" key="2">
    <citation type="submission" date="2025-08" db="UniProtKB">
        <authorList>
            <consortium name="RefSeq"/>
        </authorList>
    </citation>
    <scope>IDENTIFICATION</scope>
    <source>
        <tissue evidence="8">Leaf</tissue>
    </source>
</reference>
<dbReference type="InterPro" id="IPR018289">
    <property type="entry name" value="MULE_transposase_dom"/>
</dbReference>
<dbReference type="Pfam" id="PF03108">
    <property type="entry name" value="DBD_Tnp_Mut"/>
    <property type="match status" value="1"/>
</dbReference>
<evidence type="ECO:0000259" key="5">
    <source>
        <dbReference type="PROSITE" id="PS50158"/>
    </source>
</evidence>
<dbReference type="RefSeq" id="XP_010424726.1">
    <property type="nucleotide sequence ID" value="XM_010426424.1"/>
</dbReference>